<evidence type="ECO:0000313" key="1">
    <source>
        <dbReference type="EMBL" id="WAR42939.1"/>
    </source>
</evidence>
<proteinExistence type="predicted"/>
<accession>A0ABY7GCD9</accession>
<evidence type="ECO:0000313" key="2">
    <source>
        <dbReference type="Proteomes" id="UP001162780"/>
    </source>
</evidence>
<gene>
    <name evidence="1" type="ORF">NM686_011045</name>
</gene>
<keyword evidence="2" id="KW-1185">Reference proteome</keyword>
<protein>
    <submittedName>
        <fullName evidence="1">Uncharacterized protein</fullName>
    </submittedName>
</protein>
<reference evidence="1" key="1">
    <citation type="submission" date="2022-11" db="EMBL/GenBank/DDBJ databases">
        <title>Methylomonas rapida sp. nov., Carotenoid-Producing Obligate Methanotrophs with High Growth Characteristics and Biotechnological Potential.</title>
        <authorList>
            <person name="Tikhonova E.N."/>
            <person name="Suleimanov R.Z."/>
            <person name="Miroshnikov K."/>
            <person name="Oshkin I.Y."/>
            <person name="Belova S.E."/>
            <person name="Danilova O.V."/>
            <person name="Ashikhmin A."/>
            <person name="Konopkin A."/>
            <person name="But S.Y."/>
            <person name="Khmelenina V.N."/>
            <person name="Kuznetsov N."/>
            <person name="Pimenov N.V."/>
            <person name="Dedysh S.N."/>
        </authorList>
    </citation>
    <scope>NUCLEOTIDE SEQUENCE</scope>
    <source>
        <strain evidence="1">MP1</strain>
    </source>
</reference>
<dbReference type="EMBL" id="CP113517">
    <property type="protein sequence ID" value="WAR42939.1"/>
    <property type="molecule type" value="Genomic_DNA"/>
</dbReference>
<sequence>MAITLGAITLPSDLLWSDEFDWTPIQQNKNYTLTGALVIESGKMLAGRPITLAGGDNHGWASRATVKALYAALDTDATLTLTLNDARTFSVKFDHAATPIQARQIVDYNNPGDSDHYALTIKLITV</sequence>
<dbReference type="Proteomes" id="UP001162780">
    <property type="component" value="Chromosome"/>
</dbReference>
<organism evidence="1 2">
    <name type="scientific">Methylomonas rapida</name>
    <dbReference type="NCBI Taxonomy" id="2963939"/>
    <lineage>
        <taxon>Bacteria</taxon>
        <taxon>Pseudomonadati</taxon>
        <taxon>Pseudomonadota</taxon>
        <taxon>Gammaproteobacteria</taxon>
        <taxon>Methylococcales</taxon>
        <taxon>Methylococcaceae</taxon>
        <taxon>Methylomonas</taxon>
    </lineage>
</organism>
<name>A0ABY7GCD9_9GAMM</name>
<dbReference type="RefSeq" id="WP_255187922.1">
    <property type="nucleotide sequence ID" value="NZ_CP113517.1"/>
</dbReference>